<reference evidence="2 3" key="1">
    <citation type="submission" date="2018-10" db="EMBL/GenBank/DDBJ databases">
        <title>Isolation from soil.</title>
        <authorList>
            <person name="Hu J."/>
        </authorList>
    </citation>
    <scope>NUCLEOTIDE SEQUENCE [LARGE SCALE GENOMIC DNA]</scope>
    <source>
        <strain evidence="2 3">NEAU-Ht49</strain>
    </source>
</reference>
<name>A0A3M2L675_9ACTN</name>
<accession>A0A3M2L675</accession>
<organism evidence="2 3">
    <name type="scientific">Actinomadura harenae</name>
    <dbReference type="NCBI Taxonomy" id="2483351"/>
    <lineage>
        <taxon>Bacteria</taxon>
        <taxon>Bacillati</taxon>
        <taxon>Actinomycetota</taxon>
        <taxon>Actinomycetes</taxon>
        <taxon>Streptosporangiales</taxon>
        <taxon>Thermomonosporaceae</taxon>
        <taxon>Actinomadura</taxon>
    </lineage>
</organism>
<dbReference type="Pfam" id="PF19054">
    <property type="entry name" value="DUF5753"/>
    <property type="match status" value="1"/>
</dbReference>
<evidence type="ECO:0000259" key="1">
    <source>
        <dbReference type="Pfam" id="PF19054"/>
    </source>
</evidence>
<keyword evidence="3" id="KW-1185">Reference proteome</keyword>
<dbReference type="EMBL" id="RFFG01000186">
    <property type="protein sequence ID" value="RMI33121.1"/>
    <property type="molecule type" value="Genomic_DNA"/>
</dbReference>
<gene>
    <name evidence="2" type="ORF">EBO15_41685</name>
</gene>
<evidence type="ECO:0000313" key="2">
    <source>
        <dbReference type="EMBL" id="RMI33121.1"/>
    </source>
</evidence>
<feature type="domain" description="DUF5753" evidence="1">
    <location>
        <begin position="231"/>
        <end position="403"/>
    </location>
</feature>
<sequence>MPDPDQQRHPCGAAVEALRRNLRLAGRPTLNTLDRLSRRLEGQRVHGVTVIGVPRSTLSDLFTLVPARRPRREKVESVWAVIHAHALDKGQDVSAMVSLDELRDLYDRCVPAEAVHTEDAPADPSTAGGGIAWDDAAWDGKAWDGAGRSVPPRPRAFPVHRDADHVAPAWHAASAPSASLVTTRPWPDAPPVTASGSGWSPGQVLADAELRADHAWWRAYDDVVASHAALYLTLEPELADIRVFAPARVPDLLLAADYARHAILLDTPDIDPDELRRRVELLAFRQDVLHRPRPPRLWAIIARRALTLDVGDVAARRAQLRHLIGMAGRPGVTVQVLDDEETGSAVVDGAVTVMRFPDRDRPDLVRVEQPGTAMYPAEPGVISHFVAQHGRLLIRAHPPERTPPLLHALLGDPA</sequence>
<dbReference type="AlphaFoldDB" id="A0A3M2L675"/>
<dbReference type="InterPro" id="IPR043917">
    <property type="entry name" value="DUF5753"/>
</dbReference>
<dbReference type="Proteomes" id="UP000282674">
    <property type="component" value="Unassembled WGS sequence"/>
</dbReference>
<proteinExistence type="predicted"/>
<dbReference type="OrthoDB" id="3461168at2"/>
<dbReference type="RefSeq" id="WP_122199958.1">
    <property type="nucleotide sequence ID" value="NZ_JBHSKC010000004.1"/>
</dbReference>
<evidence type="ECO:0000313" key="3">
    <source>
        <dbReference type="Proteomes" id="UP000282674"/>
    </source>
</evidence>
<protein>
    <recommendedName>
        <fullName evidence="1">DUF5753 domain-containing protein</fullName>
    </recommendedName>
</protein>
<comment type="caution">
    <text evidence="2">The sequence shown here is derived from an EMBL/GenBank/DDBJ whole genome shotgun (WGS) entry which is preliminary data.</text>
</comment>